<dbReference type="Proteomes" id="UP000828390">
    <property type="component" value="Unassembled WGS sequence"/>
</dbReference>
<evidence type="ECO:0000313" key="2">
    <source>
        <dbReference type="Proteomes" id="UP000828390"/>
    </source>
</evidence>
<name>A0A9D4C369_DREPO</name>
<organism evidence="1 2">
    <name type="scientific">Dreissena polymorpha</name>
    <name type="common">Zebra mussel</name>
    <name type="synonym">Mytilus polymorpha</name>
    <dbReference type="NCBI Taxonomy" id="45954"/>
    <lineage>
        <taxon>Eukaryota</taxon>
        <taxon>Metazoa</taxon>
        <taxon>Spiralia</taxon>
        <taxon>Lophotrochozoa</taxon>
        <taxon>Mollusca</taxon>
        <taxon>Bivalvia</taxon>
        <taxon>Autobranchia</taxon>
        <taxon>Heteroconchia</taxon>
        <taxon>Euheterodonta</taxon>
        <taxon>Imparidentia</taxon>
        <taxon>Neoheterodontei</taxon>
        <taxon>Myida</taxon>
        <taxon>Dreissenoidea</taxon>
        <taxon>Dreissenidae</taxon>
        <taxon>Dreissena</taxon>
    </lineage>
</organism>
<protein>
    <submittedName>
        <fullName evidence="1">Uncharacterized protein</fullName>
    </submittedName>
</protein>
<sequence>MLSRFLLYSSVVENYELRQKPTSSWLGLITADGTPSVCPMIYLVWPPTTGACVIDCTSVRDFARL</sequence>
<keyword evidence="2" id="KW-1185">Reference proteome</keyword>
<evidence type="ECO:0000313" key="1">
    <source>
        <dbReference type="EMBL" id="KAH3716302.1"/>
    </source>
</evidence>
<proteinExistence type="predicted"/>
<accession>A0A9D4C369</accession>
<dbReference type="AlphaFoldDB" id="A0A9D4C369"/>
<reference evidence="1" key="2">
    <citation type="submission" date="2020-11" db="EMBL/GenBank/DDBJ databases">
        <authorList>
            <person name="McCartney M.A."/>
            <person name="Auch B."/>
            <person name="Kono T."/>
            <person name="Mallez S."/>
            <person name="Becker A."/>
            <person name="Gohl D.M."/>
            <person name="Silverstein K.A.T."/>
            <person name="Koren S."/>
            <person name="Bechman K.B."/>
            <person name="Herman A."/>
            <person name="Abrahante J.E."/>
            <person name="Garbe J."/>
        </authorList>
    </citation>
    <scope>NUCLEOTIDE SEQUENCE</scope>
    <source>
        <strain evidence="1">Duluth1</strain>
        <tissue evidence="1">Whole animal</tissue>
    </source>
</reference>
<gene>
    <name evidence="1" type="ORF">DPMN_059021</name>
</gene>
<comment type="caution">
    <text evidence="1">The sequence shown here is derived from an EMBL/GenBank/DDBJ whole genome shotgun (WGS) entry which is preliminary data.</text>
</comment>
<dbReference type="EMBL" id="JAIWYP010000013">
    <property type="protein sequence ID" value="KAH3716302.1"/>
    <property type="molecule type" value="Genomic_DNA"/>
</dbReference>
<reference evidence="1" key="1">
    <citation type="journal article" date="2019" name="bioRxiv">
        <title>The Genome of the Zebra Mussel, Dreissena polymorpha: A Resource for Invasive Species Research.</title>
        <authorList>
            <person name="McCartney M.A."/>
            <person name="Auch B."/>
            <person name="Kono T."/>
            <person name="Mallez S."/>
            <person name="Zhang Y."/>
            <person name="Obille A."/>
            <person name="Becker A."/>
            <person name="Abrahante J.E."/>
            <person name="Garbe J."/>
            <person name="Badalamenti J.P."/>
            <person name="Herman A."/>
            <person name="Mangelson H."/>
            <person name="Liachko I."/>
            <person name="Sullivan S."/>
            <person name="Sone E.D."/>
            <person name="Koren S."/>
            <person name="Silverstein K.A.T."/>
            <person name="Beckman K.B."/>
            <person name="Gohl D.M."/>
        </authorList>
    </citation>
    <scope>NUCLEOTIDE SEQUENCE</scope>
    <source>
        <strain evidence="1">Duluth1</strain>
        <tissue evidence="1">Whole animal</tissue>
    </source>
</reference>